<feature type="domain" description="Gfo/Idh/MocA-like oxidoreductase N-terminal" evidence="1">
    <location>
        <begin position="3"/>
        <end position="122"/>
    </location>
</feature>
<accession>A0AAF0BGJ0</accession>
<evidence type="ECO:0000313" key="3">
    <source>
        <dbReference type="EMBL" id="WCG21997.1"/>
    </source>
</evidence>
<sequence length="304" mass="35246">MVLKIGVMGLGTIAQKAYLPIMNQLQTNVEWHYFTRNKETRERLANQYQWQFVYDDFQTFYEADLDACFIHTSTSTHYTFIKMFLEKGVHVYVDKPISENLDEVKELLALAKQQQCLLFTGFNRRRAPMVQQLKEVPDKNMIIVQKNIMGTSKSLKEILYDLFIHVVDTGLFLMEGAVQQHYIDLQINEANQSLERVSLHLSNQQNTVISITNLNSGARTESIEVQCPSGTYHVHNLAQLNHTTPDGTIHHTFPDWTPTLEKRGFETTIKEFLMLVEQDATYYDDPLAYHSHKWIEAIVKKGNE</sequence>
<dbReference type="SUPFAM" id="SSF55347">
    <property type="entry name" value="Glyceraldehyde-3-phosphate dehydrogenase-like, C-terminal domain"/>
    <property type="match status" value="1"/>
</dbReference>
<dbReference type="SUPFAM" id="SSF51735">
    <property type="entry name" value="NAD(P)-binding Rossmann-fold domains"/>
    <property type="match status" value="1"/>
</dbReference>
<dbReference type="PANTHER" id="PTHR43708:SF4">
    <property type="entry name" value="OXIDOREDUCTASE YCEM-RELATED"/>
    <property type="match status" value="1"/>
</dbReference>
<evidence type="ECO:0000259" key="2">
    <source>
        <dbReference type="Pfam" id="PF21378"/>
    </source>
</evidence>
<dbReference type="Pfam" id="PF01408">
    <property type="entry name" value="GFO_IDH_MocA"/>
    <property type="match status" value="1"/>
</dbReference>
<organism evidence="3 4">
    <name type="scientific">Vagococcus lutrae</name>
    <dbReference type="NCBI Taxonomy" id="81947"/>
    <lineage>
        <taxon>Bacteria</taxon>
        <taxon>Bacillati</taxon>
        <taxon>Bacillota</taxon>
        <taxon>Bacilli</taxon>
        <taxon>Lactobacillales</taxon>
        <taxon>Enterococcaceae</taxon>
        <taxon>Vagococcus</taxon>
    </lineage>
</organism>
<name>A0AAF0BGJ0_9ENTE</name>
<feature type="domain" description="YceM-like C-terminal" evidence="2">
    <location>
        <begin position="131"/>
        <end position="241"/>
    </location>
</feature>
<gene>
    <name evidence="3" type="ORF">PML95_06230</name>
</gene>
<dbReference type="Pfam" id="PF21378">
    <property type="entry name" value="YceM-like_C"/>
    <property type="match status" value="1"/>
</dbReference>
<evidence type="ECO:0000259" key="1">
    <source>
        <dbReference type="Pfam" id="PF01408"/>
    </source>
</evidence>
<dbReference type="PANTHER" id="PTHR43708">
    <property type="entry name" value="CONSERVED EXPRESSED OXIDOREDUCTASE (EUROFUNG)"/>
    <property type="match status" value="1"/>
</dbReference>
<reference evidence="3" key="1">
    <citation type="submission" date="2023-01" db="EMBL/GenBank/DDBJ databases">
        <title>Oxazolidinone resistance genes in florfenicol resistant enterococci from beef cattle and veal calves at slaughter.</title>
        <authorList>
            <person name="Biggel M."/>
        </authorList>
    </citation>
    <scope>NUCLEOTIDE SEQUENCE</scope>
    <source>
        <strain evidence="3">K204-1</strain>
    </source>
</reference>
<dbReference type="InterPro" id="IPR036291">
    <property type="entry name" value="NAD(P)-bd_dom_sf"/>
</dbReference>
<dbReference type="EMBL" id="CP116507">
    <property type="protein sequence ID" value="WCG21997.1"/>
    <property type="molecule type" value="Genomic_DNA"/>
</dbReference>
<dbReference type="InterPro" id="IPR051317">
    <property type="entry name" value="Gfo/Idh/MocA_oxidoreduct"/>
</dbReference>
<dbReference type="Gene3D" id="3.30.360.10">
    <property type="entry name" value="Dihydrodipicolinate Reductase, domain 2"/>
    <property type="match status" value="1"/>
</dbReference>
<dbReference type="GO" id="GO:0000166">
    <property type="term" value="F:nucleotide binding"/>
    <property type="evidence" value="ECO:0007669"/>
    <property type="project" value="InterPro"/>
</dbReference>
<dbReference type="Gene3D" id="3.40.50.720">
    <property type="entry name" value="NAD(P)-binding Rossmann-like Domain"/>
    <property type="match status" value="1"/>
</dbReference>
<dbReference type="AlphaFoldDB" id="A0AAF0BGJ0"/>
<dbReference type="RefSeq" id="WP_272163063.1">
    <property type="nucleotide sequence ID" value="NZ_CP116507.1"/>
</dbReference>
<dbReference type="InterPro" id="IPR048477">
    <property type="entry name" value="YceM-like_C"/>
</dbReference>
<evidence type="ECO:0000313" key="4">
    <source>
        <dbReference type="Proteomes" id="UP001179600"/>
    </source>
</evidence>
<protein>
    <submittedName>
        <fullName evidence="3">Gfo/Idh/MocA family oxidoreductase</fullName>
    </submittedName>
</protein>
<dbReference type="Proteomes" id="UP001179600">
    <property type="component" value="Chromosome"/>
</dbReference>
<proteinExistence type="predicted"/>
<dbReference type="InterPro" id="IPR000683">
    <property type="entry name" value="Gfo/Idh/MocA-like_OxRdtase_N"/>
</dbReference>